<comment type="subcellular location">
    <subcellularLocation>
        <location evidence="1">Mitochondrion outer membrane</location>
    </subcellularLocation>
</comment>
<keyword evidence="3" id="KW-0812">Transmembrane</keyword>
<dbReference type="InterPro" id="IPR001925">
    <property type="entry name" value="Porin_Euk"/>
</dbReference>
<gene>
    <name evidence="6" type="ORF">RDWZM_000801</name>
</gene>
<dbReference type="AlphaFoldDB" id="A0A9Q0MAE1"/>
<proteinExistence type="inferred from homology"/>
<keyword evidence="3" id="KW-0472">Membrane</keyword>
<comment type="caution">
    <text evidence="6">The sequence shown here is derived from an EMBL/GenBank/DDBJ whole genome shotgun (WGS) entry which is preliminary data.</text>
</comment>
<dbReference type="GO" id="GO:0046930">
    <property type="term" value="C:pore complex"/>
    <property type="evidence" value="ECO:0007669"/>
    <property type="project" value="UniProtKB-KW"/>
</dbReference>
<keyword evidence="4" id="KW-0496">Mitochondrion</keyword>
<dbReference type="OMA" id="FRASGWI"/>
<sequence length="217" mass="23393">MSIATKWVSDNSIETEIALANRLHRGTKFALITKFDPKGGKFGGACQVEYKNDFVFSNIEFGVDGNNQPKLNPSFVFRASGWIAGTQFLFDPSSRKVEKPCFTVGYEASGYSVFTVLTEKNELLASLYQKGGGDSESGIMVQVPYGANHQASFEYAMGASLDSSTKMQIKVNTKCQMGVALIKSFGSGISLSASGNLDGKNIKQGAHKIGLGLEMEI</sequence>
<evidence type="ECO:0000256" key="5">
    <source>
        <dbReference type="ARBA" id="ARBA00023114"/>
    </source>
</evidence>
<keyword evidence="4" id="KW-1000">Mitochondrion outer membrane</keyword>
<keyword evidence="5" id="KW-0406">Ion transport</keyword>
<dbReference type="PANTHER" id="PTHR11743">
    <property type="entry name" value="VOLTAGE-DEPENDENT ANION-SELECTIVE CHANNEL"/>
    <property type="match status" value="1"/>
</dbReference>
<dbReference type="CDD" id="cd07306">
    <property type="entry name" value="Porin3_VDAC"/>
    <property type="match status" value="1"/>
</dbReference>
<evidence type="ECO:0000256" key="4">
    <source>
        <dbReference type="ARBA" id="ARBA00022787"/>
    </source>
</evidence>
<protein>
    <submittedName>
        <fullName evidence="6">Uncharacterized protein</fullName>
    </submittedName>
</protein>
<dbReference type="Gene3D" id="2.40.160.10">
    <property type="entry name" value="Porin"/>
    <property type="match status" value="1"/>
</dbReference>
<dbReference type="GO" id="GO:0008308">
    <property type="term" value="F:voltage-gated monoatomic anion channel activity"/>
    <property type="evidence" value="ECO:0007669"/>
    <property type="project" value="InterPro"/>
</dbReference>
<evidence type="ECO:0000313" key="7">
    <source>
        <dbReference type="Proteomes" id="UP001142055"/>
    </source>
</evidence>
<keyword evidence="3" id="KW-1134">Transmembrane beta strand</keyword>
<dbReference type="GO" id="GO:0015288">
    <property type="term" value="F:porin activity"/>
    <property type="evidence" value="ECO:0007669"/>
    <property type="project" value="UniProtKB-KW"/>
</dbReference>
<dbReference type="GO" id="GO:0005741">
    <property type="term" value="C:mitochondrial outer membrane"/>
    <property type="evidence" value="ECO:0007669"/>
    <property type="project" value="UniProtKB-SubCell"/>
</dbReference>
<keyword evidence="7" id="KW-1185">Reference proteome</keyword>
<dbReference type="InterPro" id="IPR023614">
    <property type="entry name" value="Porin_dom_sf"/>
</dbReference>
<dbReference type="Proteomes" id="UP001142055">
    <property type="component" value="Chromosome 1"/>
</dbReference>
<evidence type="ECO:0000313" key="6">
    <source>
        <dbReference type="EMBL" id="KAJ6222256.1"/>
    </source>
</evidence>
<evidence type="ECO:0000256" key="1">
    <source>
        <dbReference type="ARBA" id="ARBA00004294"/>
    </source>
</evidence>
<dbReference type="InterPro" id="IPR027246">
    <property type="entry name" value="Porin_Euk/Tom40"/>
</dbReference>
<comment type="similarity">
    <text evidence="2">Belongs to the eukaryotic mitochondrial porin family.</text>
</comment>
<evidence type="ECO:0000256" key="3">
    <source>
        <dbReference type="ARBA" id="ARBA00022452"/>
    </source>
</evidence>
<name>A0A9Q0MAE1_BLOTA</name>
<dbReference type="PANTHER" id="PTHR11743:SF70">
    <property type="entry name" value="GH26960P-RELATED"/>
    <property type="match status" value="1"/>
</dbReference>
<evidence type="ECO:0000256" key="2">
    <source>
        <dbReference type="ARBA" id="ARBA00007780"/>
    </source>
</evidence>
<dbReference type="Pfam" id="PF01459">
    <property type="entry name" value="Porin_3"/>
    <property type="match status" value="1"/>
</dbReference>
<organism evidence="6 7">
    <name type="scientific">Blomia tropicalis</name>
    <name type="common">Mite</name>
    <dbReference type="NCBI Taxonomy" id="40697"/>
    <lineage>
        <taxon>Eukaryota</taxon>
        <taxon>Metazoa</taxon>
        <taxon>Ecdysozoa</taxon>
        <taxon>Arthropoda</taxon>
        <taxon>Chelicerata</taxon>
        <taxon>Arachnida</taxon>
        <taxon>Acari</taxon>
        <taxon>Acariformes</taxon>
        <taxon>Sarcoptiformes</taxon>
        <taxon>Astigmata</taxon>
        <taxon>Glycyphagoidea</taxon>
        <taxon>Echimyopodidae</taxon>
        <taxon>Blomia</taxon>
    </lineage>
</organism>
<reference evidence="6" key="1">
    <citation type="submission" date="2022-12" db="EMBL/GenBank/DDBJ databases">
        <title>Genome assemblies of Blomia tropicalis.</title>
        <authorList>
            <person name="Cui Y."/>
        </authorList>
    </citation>
    <scope>NUCLEOTIDE SEQUENCE</scope>
    <source>
        <tissue evidence="6">Adult mites</tissue>
    </source>
</reference>
<accession>A0A9Q0MAE1</accession>
<dbReference type="EMBL" id="JAPWDV010000001">
    <property type="protein sequence ID" value="KAJ6222256.1"/>
    <property type="molecule type" value="Genomic_DNA"/>
</dbReference>
<keyword evidence="5" id="KW-0626">Porin</keyword>
<keyword evidence="5" id="KW-0813">Transport</keyword>